<evidence type="ECO:0000256" key="1">
    <source>
        <dbReference type="SAM" id="Phobius"/>
    </source>
</evidence>
<keyword evidence="3" id="KW-0645">Protease</keyword>
<dbReference type="InterPro" id="IPR003675">
    <property type="entry name" value="Rce1/LyrA-like_dom"/>
</dbReference>
<keyword evidence="4" id="KW-1185">Reference proteome</keyword>
<feature type="transmembrane region" description="Helical" evidence="1">
    <location>
        <begin position="94"/>
        <end position="123"/>
    </location>
</feature>
<keyword evidence="3" id="KW-0378">Hydrolase</keyword>
<gene>
    <name evidence="3" type="ORF">FHR24_000629</name>
</gene>
<comment type="caution">
    <text evidence="3">The sequence shown here is derived from an EMBL/GenBank/DDBJ whole genome shotgun (WGS) entry which is preliminary data.</text>
</comment>
<feature type="transmembrane region" description="Helical" evidence="1">
    <location>
        <begin position="54"/>
        <end position="73"/>
    </location>
</feature>
<feature type="transmembrane region" description="Helical" evidence="1">
    <location>
        <begin position="129"/>
        <end position="149"/>
    </location>
</feature>
<reference evidence="3 4" key="1">
    <citation type="submission" date="2020-03" db="EMBL/GenBank/DDBJ databases">
        <title>Genomic Encyclopedia of Type Strains, Phase IV (KMG-IV): sequencing the most valuable type-strain genomes for metagenomic binning, comparative biology and taxonomic classification.</title>
        <authorList>
            <person name="Goeker M."/>
        </authorList>
    </citation>
    <scope>NUCLEOTIDE SEQUENCE [LARGE SCALE GENOMIC DNA]</scope>
    <source>
        <strain evidence="3 4">DSM 101599</strain>
    </source>
</reference>
<feature type="domain" description="CAAX prenyl protease 2/Lysostaphin resistance protein A-like" evidence="2">
    <location>
        <begin position="51"/>
        <end position="139"/>
    </location>
</feature>
<proteinExistence type="predicted"/>
<feature type="transmembrane region" description="Helical" evidence="1">
    <location>
        <begin position="12"/>
        <end position="34"/>
    </location>
</feature>
<dbReference type="GO" id="GO:0008233">
    <property type="term" value="F:peptidase activity"/>
    <property type="evidence" value="ECO:0007669"/>
    <property type="project" value="UniProtKB-KW"/>
</dbReference>
<name>A0ABX0U5R3_9FLAO</name>
<accession>A0ABX0U5R3</accession>
<dbReference type="EMBL" id="JAASQL010000001">
    <property type="protein sequence ID" value="NIJ44190.1"/>
    <property type="molecule type" value="Genomic_DNA"/>
</dbReference>
<dbReference type="GO" id="GO:0006508">
    <property type="term" value="P:proteolysis"/>
    <property type="evidence" value="ECO:0007669"/>
    <property type="project" value="UniProtKB-KW"/>
</dbReference>
<sequence length="156" mass="18696">MFKKRKQIKPKSFWLNATLRLLVVAFVTVLYVLYMDADLLFKPVLTQTTLWVRMIFIYTFFSVLPQEFIYRVFYFKRYRFLFKNKHTFFITNALVFSIAHLMFNSPLVLLITLIGGYIFAYTYHKTKSMFWVSVEHLIYGSWLFTVGMGKMIGFPI</sequence>
<keyword evidence="1" id="KW-0812">Transmembrane</keyword>
<protein>
    <submittedName>
        <fullName evidence="3">Membrane protease YdiL (CAAX protease family)</fullName>
    </submittedName>
</protein>
<dbReference type="Proteomes" id="UP000745859">
    <property type="component" value="Unassembled WGS sequence"/>
</dbReference>
<keyword evidence="1" id="KW-0472">Membrane</keyword>
<evidence type="ECO:0000259" key="2">
    <source>
        <dbReference type="Pfam" id="PF02517"/>
    </source>
</evidence>
<keyword evidence="1" id="KW-1133">Transmembrane helix</keyword>
<evidence type="ECO:0000313" key="4">
    <source>
        <dbReference type="Proteomes" id="UP000745859"/>
    </source>
</evidence>
<dbReference type="Pfam" id="PF02517">
    <property type="entry name" value="Rce1-like"/>
    <property type="match status" value="1"/>
</dbReference>
<dbReference type="RefSeq" id="WP_167183744.1">
    <property type="nucleotide sequence ID" value="NZ_JAASQL010000001.1"/>
</dbReference>
<evidence type="ECO:0000313" key="3">
    <source>
        <dbReference type="EMBL" id="NIJ44190.1"/>
    </source>
</evidence>
<organism evidence="3 4">
    <name type="scientific">Wenyingzhuangia heitensis</name>
    <dbReference type="NCBI Taxonomy" id="1487859"/>
    <lineage>
        <taxon>Bacteria</taxon>
        <taxon>Pseudomonadati</taxon>
        <taxon>Bacteroidota</taxon>
        <taxon>Flavobacteriia</taxon>
        <taxon>Flavobacteriales</taxon>
        <taxon>Flavobacteriaceae</taxon>
        <taxon>Wenyingzhuangia</taxon>
    </lineage>
</organism>